<evidence type="ECO:0000256" key="2">
    <source>
        <dbReference type="SAM" id="SignalP"/>
    </source>
</evidence>
<name>A0A840CNK4_9BACT</name>
<protein>
    <submittedName>
        <fullName evidence="3">Spy/CpxP family protein refolding chaperone</fullName>
    </submittedName>
</protein>
<accession>A0A840CNK4</accession>
<dbReference type="AlphaFoldDB" id="A0A840CNK4"/>
<evidence type="ECO:0000313" key="3">
    <source>
        <dbReference type="EMBL" id="MBB4035104.1"/>
    </source>
</evidence>
<keyword evidence="4" id="KW-1185">Reference proteome</keyword>
<dbReference type="RefSeq" id="WP_183306052.1">
    <property type="nucleotide sequence ID" value="NZ_JACIEP010000003.1"/>
</dbReference>
<dbReference type="Proteomes" id="UP000555103">
    <property type="component" value="Unassembled WGS sequence"/>
</dbReference>
<sequence length="278" mass="32548">MKRLFLSLAILIAASLTMQVDAQNKGRDGRPGERMEKELNLTADQKQKMESLRSDFGTKMKELKDNAALSKDDKQTRMKELRDQHMAEVNKVLTPDQQAKMKEWKDKRGEMAKKRDGRKGKDMAMRGKNDMPKRGNMAQRGDHMKDLNLTDDQKQKIKALNDDFRTKSKELSQQHREELNKVYTPEQRVKLDEMKKNFKKDDRFSFRGHRGNLNIDDASKTKLKELKENYLKEKKAVELSRIAPDAQKQKIKNLTTKYRDDKRQVIKDARKVNDTKPV</sequence>
<feature type="compositionally biased region" description="Basic and acidic residues" evidence="1">
    <location>
        <begin position="100"/>
        <end position="133"/>
    </location>
</feature>
<feature type="signal peptide" evidence="2">
    <location>
        <begin position="1"/>
        <end position="22"/>
    </location>
</feature>
<dbReference type="Gene3D" id="1.20.120.1490">
    <property type="match status" value="2"/>
</dbReference>
<organism evidence="3 4">
    <name type="scientific">Dysgonomonas hofstadii</name>
    <dbReference type="NCBI Taxonomy" id="637886"/>
    <lineage>
        <taxon>Bacteria</taxon>
        <taxon>Pseudomonadati</taxon>
        <taxon>Bacteroidota</taxon>
        <taxon>Bacteroidia</taxon>
        <taxon>Bacteroidales</taxon>
        <taxon>Dysgonomonadaceae</taxon>
        <taxon>Dysgonomonas</taxon>
    </lineage>
</organism>
<gene>
    <name evidence="3" type="ORF">GGR21_000993</name>
</gene>
<feature type="chain" id="PRO_5032459006" evidence="2">
    <location>
        <begin position="23"/>
        <end position="278"/>
    </location>
</feature>
<comment type="caution">
    <text evidence="3">The sequence shown here is derived from an EMBL/GenBank/DDBJ whole genome shotgun (WGS) entry which is preliminary data.</text>
</comment>
<proteinExistence type="predicted"/>
<evidence type="ECO:0000256" key="1">
    <source>
        <dbReference type="SAM" id="MobiDB-lite"/>
    </source>
</evidence>
<dbReference type="EMBL" id="JACIEP010000003">
    <property type="protein sequence ID" value="MBB4035104.1"/>
    <property type="molecule type" value="Genomic_DNA"/>
</dbReference>
<keyword evidence="2" id="KW-0732">Signal</keyword>
<feature type="region of interest" description="Disordered" evidence="1">
    <location>
        <begin position="100"/>
        <end position="140"/>
    </location>
</feature>
<reference evidence="3 4" key="1">
    <citation type="submission" date="2020-08" db="EMBL/GenBank/DDBJ databases">
        <title>Genomic Encyclopedia of Type Strains, Phase IV (KMG-IV): sequencing the most valuable type-strain genomes for metagenomic binning, comparative biology and taxonomic classification.</title>
        <authorList>
            <person name="Goeker M."/>
        </authorList>
    </citation>
    <scope>NUCLEOTIDE SEQUENCE [LARGE SCALE GENOMIC DNA]</scope>
    <source>
        <strain evidence="3 4">DSM 104969</strain>
    </source>
</reference>
<evidence type="ECO:0000313" key="4">
    <source>
        <dbReference type="Proteomes" id="UP000555103"/>
    </source>
</evidence>